<comment type="caution">
    <text evidence="14">The sequence shown here is derived from an EMBL/GenBank/DDBJ whole genome shotgun (WGS) entry which is preliminary data.</text>
</comment>
<evidence type="ECO:0000313" key="15">
    <source>
        <dbReference type="Proteomes" id="UP001596174"/>
    </source>
</evidence>
<evidence type="ECO:0000256" key="9">
    <source>
        <dbReference type="ARBA" id="ARBA00023125"/>
    </source>
</evidence>
<dbReference type="InterPro" id="IPR034768">
    <property type="entry name" value="4FE4S_WBL"/>
</dbReference>
<comment type="cofactor">
    <cofactor evidence="12">
        <name>[4Fe-4S] cluster</name>
        <dbReference type="ChEBI" id="CHEBI:49883"/>
    </cofactor>
    <text evidence="12">Binds 1 [4Fe-4S] cluster per subunit. Following nitrosylation of the [4Fe-4S] cluster binds 1 [4Fe-8(NO)] cluster per subunit.</text>
</comment>
<keyword evidence="4 12" id="KW-0963">Cytoplasm</keyword>
<comment type="similarity">
    <text evidence="2 12">Belongs to the WhiB family.</text>
</comment>
<protein>
    <recommendedName>
        <fullName evidence="12">Transcriptional regulator WhiB</fullName>
    </recommendedName>
</protein>
<dbReference type="PANTHER" id="PTHR38839">
    <property type="entry name" value="TRANSCRIPTIONAL REGULATOR WHID-RELATED"/>
    <property type="match status" value="1"/>
</dbReference>
<comment type="function">
    <text evidence="12">Acts as a transcriptional regulator. Probably redox-responsive. The apo- but not holo-form probably binds DNA.</text>
</comment>
<dbReference type="InterPro" id="IPR003482">
    <property type="entry name" value="Whib"/>
</dbReference>
<evidence type="ECO:0000256" key="5">
    <source>
        <dbReference type="ARBA" id="ARBA00022723"/>
    </source>
</evidence>
<evidence type="ECO:0000259" key="13">
    <source>
        <dbReference type="PROSITE" id="PS51674"/>
    </source>
</evidence>
<evidence type="ECO:0000256" key="2">
    <source>
        <dbReference type="ARBA" id="ARBA00006597"/>
    </source>
</evidence>
<comment type="subcellular location">
    <subcellularLocation>
        <location evidence="1 12">Cytoplasm</location>
    </subcellularLocation>
</comment>
<gene>
    <name evidence="12" type="primary">whiB</name>
    <name evidence="14" type="ORF">ACFP3V_29155</name>
</gene>
<evidence type="ECO:0000256" key="6">
    <source>
        <dbReference type="ARBA" id="ARBA00023004"/>
    </source>
</evidence>
<evidence type="ECO:0000256" key="1">
    <source>
        <dbReference type="ARBA" id="ARBA00004496"/>
    </source>
</evidence>
<comment type="PTM">
    <text evidence="12">The Fe-S cluster can be nitrosylated by nitric oxide (NO).</text>
</comment>
<comment type="PTM">
    <text evidence="12">Upon Fe-S cluster removal intramolecular disulfide bonds are formed.</text>
</comment>
<accession>A0ABW1GBR5</accession>
<keyword evidence="7 12" id="KW-0411">Iron-sulfur</keyword>
<dbReference type="Proteomes" id="UP001596174">
    <property type="component" value="Unassembled WGS sequence"/>
</dbReference>
<keyword evidence="8 12" id="KW-0805">Transcription regulation</keyword>
<sequence length="89" mass="10011">MAVIRVKPRWELWEWQSEAACKGMDSSIFFSPPGERGNARRERERLAQQVCGGCPVKARCASFATACQESYGIWGGLTERDRGFAPDRT</sequence>
<keyword evidence="6 12" id="KW-0408">Iron</keyword>
<evidence type="ECO:0000256" key="7">
    <source>
        <dbReference type="ARBA" id="ARBA00023014"/>
    </source>
</evidence>
<proteinExistence type="inferred from homology"/>
<keyword evidence="5 12" id="KW-0479">Metal-binding</keyword>
<dbReference type="Pfam" id="PF02467">
    <property type="entry name" value="Whib"/>
    <property type="match status" value="1"/>
</dbReference>
<evidence type="ECO:0000256" key="11">
    <source>
        <dbReference type="ARBA" id="ARBA00023163"/>
    </source>
</evidence>
<evidence type="ECO:0000256" key="3">
    <source>
        <dbReference type="ARBA" id="ARBA00022485"/>
    </source>
</evidence>
<dbReference type="EMBL" id="JBHSQJ010000152">
    <property type="protein sequence ID" value="MFC5911261.1"/>
    <property type="molecule type" value="Genomic_DNA"/>
</dbReference>
<dbReference type="PANTHER" id="PTHR38839:SF5">
    <property type="entry name" value="TRANSCRIPTIONAL REGULATOR WHID"/>
    <property type="match status" value="1"/>
</dbReference>
<evidence type="ECO:0000256" key="10">
    <source>
        <dbReference type="ARBA" id="ARBA00023157"/>
    </source>
</evidence>
<organism evidence="14 15">
    <name type="scientific">Streptacidiphilus monticola</name>
    <dbReference type="NCBI Taxonomy" id="2161674"/>
    <lineage>
        <taxon>Bacteria</taxon>
        <taxon>Bacillati</taxon>
        <taxon>Actinomycetota</taxon>
        <taxon>Actinomycetes</taxon>
        <taxon>Kitasatosporales</taxon>
        <taxon>Streptomycetaceae</taxon>
        <taxon>Streptacidiphilus</taxon>
    </lineage>
</organism>
<reference evidence="15" key="1">
    <citation type="journal article" date="2019" name="Int. J. Syst. Evol. Microbiol.">
        <title>The Global Catalogue of Microorganisms (GCM) 10K type strain sequencing project: providing services to taxonomists for standard genome sequencing and annotation.</title>
        <authorList>
            <consortium name="The Broad Institute Genomics Platform"/>
            <consortium name="The Broad Institute Genome Sequencing Center for Infectious Disease"/>
            <person name="Wu L."/>
            <person name="Ma J."/>
        </authorList>
    </citation>
    <scope>NUCLEOTIDE SEQUENCE [LARGE SCALE GENOMIC DNA]</scope>
    <source>
        <strain evidence="15">JCM 4816</strain>
    </source>
</reference>
<keyword evidence="10 12" id="KW-1015">Disulfide bond</keyword>
<keyword evidence="11 12" id="KW-0804">Transcription</keyword>
<dbReference type="HAMAP" id="MF_01479">
    <property type="entry name" value="WhiB"/>
    <property type="match status" value="1"/>
</dbReference>
<feature type="domain" description="4Fe-4S Wbl-type" evidence="13">
    <location>
        <begin position="20"/>
        <end position="84"/>
    </location>
</feature>
<evidence type="ECO:0000256" key="4">
    <source>
        <dbReference type="ARBA" id="ARBA00022490"/>
    </source>
</evidence>
<keyword evidence="15" id="KW-1185">Reference proteome</keyword>
<feature type="binding site" evidence="12">
    <location>
        <position position="54"/>
    </location>
    <ligand>
        <name>[4Fe-4S] cluster</name>
        <dbReference type="ChEBI" id="CHEBI:49883"/>
    </ligand>
</feature>
<keyword evidence="3 12" id="KW-0004">4Fe-4S</keyword>
<evidence type="ECO:0000256" key="8">
    <source>
        <dbReference type="ARBA" id="ARBA00023015"/>
    </source>
</evidence>
<keyword evidence="9 12" id="KW-0238">DNA-binding</keyword>
<feature type="binding site" evidence="12">
    <location>
        <position position="21"/>
    </location>
    <ligand>
        <name>[4Fe-4S] cluster</name>
        <dbReference type="ChEBI" id="CHEBI:49883"/>
    </ligand>
</feature>
<name>A0ABW1GBR5_9ACTN</name>
<feature type="binding site" evidence="12">
    <location>
        <position position="51"/>
    </location>
    <ligand>
        <name>[4Fe-4S] cluster</name>
        <dbReference type="ChEBI" id="CHEBI:49883"/>
    </ligand>
</feature>
<feature type="binding site" evidence="12">
    <location>
        <position position="60"/>
    </location>
    <ligand>
        <name>[4Fe-4S] cluster</name>
        <dbReference type="ChEBI" id="CHEBI:49883"/>
    </ligand>
</feature>
<dbReference type="PROSITE" id="PS51674">
    <property type="entry name" value="4FE4S_WBL"/>
    <property type="match status" value="1"/>
</dbReference>
<evidence type="ECO:0000313" key="14">
    <source>
        <dbReference type="EMBL" id="MFC5911261.1"/>
    </source>
</evidence>
<evidence type="ECO:0000256" key="12">
    <source>
        <dbReference type="HAMAP-Rule" id="MF_01479"/>
    </source>
</evidence>
<dbReference type="RefSeq" id="WP_380589907.1">
    <property type="nucleotide sequence ID" value="NZ_JBHSQJ010000152.1"/>
</dbReference>